<protein>
    <submittedName>
        <fullName evidence="2">Putative transmembrane protein</fullName>
    </submittedName>
</protein>
<feature type="transmembrane region" description="Helical" evidence="1">
    <location>
        <begin position="7"/>
        <end position="28"/>
    </location>
</feature>
<dbReference type="Proteomes" id="UP000009049">
    <property type="component" value="Chromosome"/>
</dbReference>
<feature type="transmembrane region" description="Helical" evidence="1">
    <location>
        <begin position="81"/>
        <end position="98"/>
    </location>
</feature>
<reference evidence="2 3" key="1">
    <citation type="journal article" date="2009" name="J. Bacteriol.">
        <title>Complete genome sequence of Robiginitalea biformata HTCC2501.</title>
        <authorList>
            <person name="Oh H.M."/>
            <person name="Giovannoni S.J."/>
            <person name="Lee K."/>
            <person name="Ferriera S."/>
            <person name="Johnson J."/>
            <person name="Cho J.C."/>
        </authorList>
    </citation>
    <scope>NUCLEOTIDE SEQUENCE [LARGE SCALE GENOMIC DNA]</scope>
    <source>
        <strain evidence="3">ATCC BAA-864 / HTCC2501 / KCTC 12146</strain>
    </source>
</reference>
<sequence>MRFFSQLVSYLFHPLLIPLYGTVLYFRITPKFSPLEMQSGNVLPVFILTVIIPVISMLILRNLGMMQTSRLLRPQERIYPLLIFLVLLLMVLFRVIPNNYAAELYFYFLGMIIATVASLLLALAGKPVSLHMAGVGTLLMYLISLSIHFEKNIVLAISACTLCTGLVGTARLYLQVHGRASVLTGWLIGLLSQLILVRFWF</sequence>
<dbReference type="STRING" id="313596.RB2501_03855"/>
<feature type="transmembrane region" description="Helical" evidence="1">
    <location>
        <begin position="40"/>
        <end position="60"/>
    </location>
</feature>
<keyword evidence="1 2" id="KW-0812">Transmembrane</keyword>
<dbReference type="HOGENOM" id="CLU_093776_2_0_10"/>
<feature type="transmembrane region" description="Helical" evidence="1">
    <location>
        <begin position="130"/>
        <end position="147"/>
    </location>
</feature>
<name>A4CGE1_ROBBH</name>
<dbReference type="eggNOG" id="COG0671">
    <property type="taxonomic scope" value="Bacteria"/>
</dbReference>
<dbReference type="RefSeq" id="WP_012813694.1">
    <property type="nucleotide sequence ID" value="NC_013222.1"/>
</dbReference>
<accession>A4CGE1</accession>
<organism evidence="2 3">
    <name type="scientific">Robiginitalea biformata (strain ATCC BAA-864 / DSM 15991 / KCTC 12146 / HTCC2501)</name>
    <dbReference type="NCBI Taxonomy" id="313596"/>
    <lineage>
        <taxon>Bacteria</taxon>
        <taxon>Pseudomonadati</taxon>
        <taxon>Bacteroidota</taxon>
        <taxon>Flavobacteriia</taxon>
        <taxon>Flavobacteriales</taxon>
        <taxon>Flavobacteriaceae</taxon>
        <taxon>Robiginitalea</taxon>
    </lineage>
</organism>
<feature type="transmembrane region" description="Helical" evidence="1">
    <location>
        <begin position="153"/>
        <end position="174"/>
    </location>
</feature>
<dbReference type="EMBL" id="CP001712">
    <property type="protein sequence ID" value="EAR15999.1"/>
    <property type="molecule type" value="Genomic_DNA"/>
</dbReference>
<evidence type="ECO:0000313" key="2">
    <source>
        <dbReference type="EMBL" id="EAR15999.1"/>
    </source>
</evidence>
<dbReference type="KEGG" id="rbi:RB2501_03855"/>
<feature type="transmembrane region" description="Helical" evidence="1">
    <location>
        <begin position="104"/>
        <end position="123"/>
    </location>
</feature>
<keyword evidence="1" id="KW-1133">Transmembrane helix</keyword>
<gene>
    <name evidence="2" type="ordered locus">RB2501_03855</name>
</gene>
<evidence type="ECO:0000313" key="3">
    <source>
        <dbReference type="Proteomes" id="UP000009049"/>
    </source>
</evidence>
<dbReference type="AlphaFoldDB" id="A4CGE1"/>
<evidence type="ECO:0000256" key="1">
    <source>
        <dbReference type="SAM" id="Phobius"/>
    </source>
</evidence>
<keyword evidence="3" id="KW-1185">Reference proteome</keyword>
<dbReference type="OrthoDB" id="9786064at2"/>
<proteinExistence type="predicted"/>
<feature type="transmembrane region" description="Helical" evidence="1">
    <location>
        <begin position="181"/>
        <end position="200"/>
    </location>
</feature>
<keyword evidence="1" id="KW-0472">Membrane</keyword>